<dbReference type="SUPFAM" id="SSF56059">
    <property type="entry name" value="Glutathione synthetase ATP-binding domain-like"/>
    <property type="match status" value="1"/>
</dbReference>
<accession>A0A518DZX9</accession>
<dbReference type="Pfam" id="PF18299">
    <property type="entry name" value="R2K_2"/>
    <property type="match status" value="1"/>
</dbReference>
<evidence type="ECO:0000313" key="3">
    <source>
        <dbReference type="Proteomes" id="UP000317648"/>
    </source>
</evidence>
<dbReference type="EMBL" id="CP036433">
    <property type="protein sequence ID" value="QDU97385.1"/>
    <property type="molecule type" value="Genomic_DNA"/>
</dbReference>
<gene>
    <name evidence="2" type="ORF">Pla8534_52310</name>
</gene>
<proteinExistence type="predicted"/>
<dbReference type="Proteomes" id="UP000317648">
    <property type="component" value="Chromosome"/>
</dbReference>
<dbReference type="InterPro" id="IPR041261">
    <property type="entry name" value="R2K_2"/>
</dbReference>
<evidence type="ECO:0000259" key="1">
    <source>
        <dbReference type="Pfam" id="PF18299"/>
    </source>
</evidence>
<feature type="domain" description="ATP-grasp" evidence="1">
    <location>
        <begin position="85"/>
        <end position="234"/>
    </location>
</feature>
<sequence length="245" mass="27627">MIEKVFVQAEAGVPVDEAFHKAWHGFRKRRIPCDLVEEQTLLDGSLPLTRQTLVAGAIRVVEQAITQIGMRPPTANNLPEELRAYFGRRIQKTDLGQVRKQWRSQVSQEACFLKPLDKNKAFPAIALFDADDLRGLDRFADDTRVIVSEYVVFESEWRAFVVQGEVVGLAHYQGDFFQYPDRDTLLSAIRDFHQAPAGYGIDFGVLSGGRTVLIEANDGYSLGSYSLNSVDYSRLLEARWEELAA</sequence>
<dbReference type="AlphaFoldDB" id="A0A518DZX9"/>
<organism evidence="2 3">
    <name type="scientific">Lignipirellula cremea</name>
    <dbReference type="NCBI Taxonomy" id="2528010"/>
    <lineage>
        <taxon>Bacteria</taxon>
        <taxon>Pseudomonadati</taxon>
        <taxon>Planctomycetota</taxon>
        <taxon>Planctomycetia</taxon>
        <taxon>Pirellulales</taxon>
        <taxon>Pirellulaceae</taxon>
        <taxon>Lignipirellula</taxon>
    </lineage>
</organism>
<protein>
    <recommendedName>
        <fullName evidence="1">ATP-grasp domain-containing protein</fullName>
    </recommendedName>
</protein>
<keyword evidence="3" id="KW-1185">Reference proteome</keyword>
<dbReference type="RefSeq" id="WP_197442580.1">
    <property type="nucleotide sequence ID" value="NZ_CP036433.1"/>
</dbReference>
<dbReference type="KEGG" id="lcre:Pla8534_52310"/>
<reference evidence="2 3" key="1">
    <citation type="submission" date="2019-02" db="EMBL/GenBank/DDBJ databases">
        <title>Deep-cultivation of Planctomycetes and their phenomic and genomic characterization uncovers novel biology.</title>
        <authorList>
            <person name="Wiegand S."/>
            <person name="Jogler M."/>
            <person name="Boedeker C."/>
            <person name="Pinto D."/>
            <person name="Vollmers J."/>
            <person name="Rivas-Marin E."/>
            <person name="Kohn T."/>
            <person name="Peeters S.H."/>
            <person name="Heuer A."/>
            <person name="Rast P."/>
            <person name="Oberbeckmann S."/>
            <person name="Bunk B."/>
            <person name="Jeske O."/>
            <person name="Meyerdierks A."/>
            <person name="Storesund J.E."/>
            <person name="Kallscheuer N."/>
            <person name="Luecker S."/>
            <person name="Lage O.M."/>
            <person name="Pohl T."/>
            <person name="Merkel B.J."/>
            <person name="Hornburger P."/>
            <person name="Mueller R.-W."/>
            <person name="Bruemmer F."/>
            <person name="Labrenz M."/>
            <person name="Spormann A.M."/>
            <person name="Op den Camp H."/>
            <person name="Overmann J."/>
            <person name="Amann R."/>
            <person name="Jetten M.S.M."/>
            <person name="Mascher T."/>
            <person name="Medema M.H."/>
            <person name="Devos D.P."/>
            <person name="Kaster A.-K."/>
            <person name="Ovreas L."/>
            <person name="Rohde M."/>
            <person name="Galperin M.Y."/>
            <person name="Jogler C."/>
        </authorList>
    </citation>
    <scope>NUCLEOTIDE SEQUENCE [LARGE SCALE GENOMIC DNA]</scope>
    <source>
        <strain evidence="2 3">Pla85_3_4</strain>
    </source>
</reference>
<name>A0A518DZX9_9BACT</name>
<evidence type="ECO:0000313" key="2">
    <source>
        <dbReference type="EMBL" id="QDU97385.1"/>
    </source>
</evidence>